<accession>A0A7R8X4H2</accession>
<reference evidence="2" key="1">
    <citation type="submission" date="2020-11" db="EMBL/GenBank/DDBJ databases">
        <authorList>
            <person name="Tran Van P."/>
        </authorList>
    </citation>
    <scope>NUCLEOTIDE SEQUENCE</scope>
</reference>
<name>A0A7R8X4H2_9CRUS</name>
<evidence type="ECO:0000256" key="1">
    <source>
        <dbReference type="SAM" id="MobiDB-lite"/>
    </source>
</evidence>
<feature type="region of interest" description="Disordered" evidence="1">
    <location>
        <begin position="20"/>
        <end position="79"/>
    </location>
</feature>
<keyword evidence="3" id="KW-1185">Reference proteome</keyword>
<proteinExistence type="predicted"/>
<dbReference type="EMBL" id="CAJPEV010000290">
    <property type="protein sequence ID" value="CAG0883538.1"/>
    <property type="molecule type" value="Genomic_DNA"/>
</dbReference>
<evidence type="ECO:0000313" key="3">
    <source>
        <dbReference type="Proteomes" id="UP000677054"/>
    </source>
</evidence>
<organism evidence="2">
    <name type="scientific">Darwinula stevensoni</name>
    <dbReference type="NCBI Taxonomy" id="69355"/>
    <lineage>
        <taxon>Eukaryota</taxon>
        <taxon>Metazoa</taxon>
        <taxon>Ecdysozoa</taxon>
        <taxon>Arthropoda</taxon>
        <taxon>Crustacea</taxon>
        <taxon>Oligostraca</taxon>
        <taxon>Ostracoda</taxon>
        <taxon>Podocopa</taxon>
        <taxon>Podocopida</taxon>
        <taxon>Darwinulocopina</taxon>
        <taxon>Darwinuloidea</taxon>
        <taxon>Darwinulidae</taxon>
        <taxon>Darwinula</taxon>
    </lineage>
</organism>
<dbReference type="EMBL" id="LR899807">
    <property type="protein sequence ID" value="CAD7242594.1"/>
    <property type="molecule type" value="Genomic_DNA"/>
</dbReference>
<protein>
    <submittedName>
        <fullName evidence="2">Uncharacterized protein</fullName>
    </submittedName>
</protein>
<sequence>MTLDDPRAFRFDFRSELEQVVPGEGPDFSSGNQDETARGLAESIDRVRRVFDPQRPKEEKHSAAQRGTPAVTRSSGGRKMIQEAILLEEVHRTKPATDVDYVTDADREADAENTWSKSLVEFLSGKERVRFASSEHVSLSPTDYAVGRFREEPDKPTGSAFHLKK</sequence>
<evidence type="ECO:0000313" key="2">
    <source>
        <dbReference type="EMBL" id="CAD7242594.1"/>
    </source>
</evidence>
<gene>
    <name evidence="2" type="ORF">DSTB1V02_LOCUS2552</name>
</gene>
<dbReference type="AlphaFoldDB" id="A0A7R8X4H2"/>
<dbReference type="Proteomes" id="UP000677054">
    <property type="component" value="Unassembled WGS sequence"/>
</dbReference>
<feature type="compositionally biased region" description="Basic and acidic residues" evidence="1">
    <location>
        <begin position="43"/>
        <end position="62"/>
    </location>
</feature>